<sequence length="200" mass="22216">MSGRFESRSFRAESLPPWRSWVSRLSGVACFLSAGMSGIAIWREPTALGVVVFGVCTIAGAILIALPEYFRYYAALKETQPLPDRVEEAFEETYDNLREIRDALERLGEVVAVQEKELQEKHDSAPGSAAISDEWKEEIEEAVTRLRLDCDSIEDRLRPILPDDEKSPSRTLPAGMLARALSGAGKGKGFPISRNSEEKD</sequence>
<evidence type="ECO:0000313" key="4">
    <source>
        <dbReference type="EMBL" id="MBC2603312.1"/>
    </source>
</evidence>
<evidence type="ECO:0000256" key="2">
    <source>
        <dbReference type="SAM" id="MobiDB-lite"/>
    </source>
</evidence>
<evidence type="ECO:0000313" key="5">
    <source>
        <dbReference type="Proteomes" id="UP000525652"/>
    </source>
</evidence>
<feature type="transmembrane region" description="Helical" evidence="3">
    <location>
        <begin position="48"/>
        <end position="70"/>
    </location>
</feature>
<dbReference type="RefSeq" id="WP_185693944.1">
    <property type="nucleotide sequence ID" value="NZ_JACHVA010000126.1"/>
</dbReference>
<keyword evidence="3" id="KW-0472">Membrane</keyword>
<comment type="caution">
    <text evidence="4">The sequence shown here is derived from an EMBL/GenBank/DDBJ whole genome shotgun (WGS) entry which is preliminary data.</text>
</comment>
<keyword evidence="3" id="KW-1133">Transmembrane helix</keyword>
<accession>A0A7X1B0I7</accession>
<evidence type="ECO:0000256" key="3">
    <source>
        <dbReference type="SAM" id="Phobius"/>
    </source>
</evidence>
<keyword evidence="3" id="KW-0812">Transmembrane</keyword>
<proteinExistence type="predicted"/>
<gene>
    <name evidence="4" type="ORF">H5P30_16135</name>
</gene>
<dbReference type="Proteomes" id="UP000525652">
    <property type="component" value="Unassembled WGS sequence"/>
</dbReference>
<feature type="coiled-coil region" evidence="1">
    <location>
        <begin position="87"/>
        <end position="156"/>
    </location>
</feature>
<feature type="compositionally biased region" description="Basic and acidic residues" evidence="2">
    <location>
        <begin position="159"/>
        <end position="168"/>
    </location>
</feature>
<evidence type="ECO:0000256" key="1">
    <source>
        <dbReference type="SAM" id="Coils"/>
    </source>
</evidence>
<feature type="region of interest" description="Disordered" evidence="2">
    <location>
        <begin position="159"/>
        <end position="200"/>
    </location>
</feature>
<feature type="transmembrane region" description="Helical" evidence="3">
    <location>
        <begin position="21"/>
        <end position="42"/>
    </location>
</feature>
<protein>
    <submittedName>
        <fullName evidence="4">Uncharacterized protein</fullName>
    </submittedName>
</protein>
<name>A0A7X1B0I7_9BACT</name>
<dbReference type="AlphaFoldDB" id="A0A7X1B0I7"/>
<keyword evidence="1" id="KW-0175">Coiled coil</keyword>
<organism evidence="4 5">
    <name type="scientific">Puniceicoccus vermicola</name>
    <dbReference type="NCBI Taxonomy" id="388746"/>
    <lineage>
        <taxon>Bacteria</taxon>
        <taxon>Pseudomonadati</taxon>
        <taxon>Verrucomicrobiota</taxon>
        <taxon>Opitutia</taxon>
        <taxon>Puniceicoccales</taxon>
        <taxon>Puniceicoccaceae</taxon>
        <taxon>Puniceicoccus</taxon>
    </lineage>
</organism>
<dbReference type="EMBL" id="JACHVA010000126">
    <property type="protein sequence ID" value="MBC2603312.1"/>
    <property type="molecule type" value="Genomic_DNA"/>
</dbReference>
<reference evidence="4 5" key="1">
    <citation type="submission" date="2020-07" db="EMBL/GenBank/DDBJ databases">
        <authorList>
            <person name="Feng X."/>
        </authorList>
    </citation>
    <scope>NUCLEOTIDE SEQUENCE [LARGE SCALE GENOMIC DNA]</scope>
    <source>
        <strain evidence="4 5">JCM14086</strain>
    </source>
</reference>
<keyword evidence="5" id="KW-1185">Reference proteome</keyword>